<dbReference type="InParanoid" id="A0A316YJ39"/>
<dbReference type="InterPro" id="IPR016167">
    <property type="entry name" value="FAD-bd_PCMH_sub1"/>
</dbReference>
<gene>
    <name evidence="7" type="ORF">FA10DRAFT_267481</name>
</gene>
<evidence type="ECO:0000256" key="2">
    <source>
        <dbReference type="ARBA" id="ARBA00005466"/>
    </source>
</evidence>
<evidence type="ECO:0000256" key="5">
    <source>
        <dbReference type="ARBA" id="ARBA00023002"/>
    </source>
</evidence>
<dbReference type="InterPro" id="IPR050416">
    <property type="entry name" value="FAD-linked_Oxidoreductase"/>
</dbReference>
<keyword evidence="5" id="KW-0560">Oxidoreductase</keyword>
<dbReference type="InterPro" id="IPR016166">
    <property type="entry name" value="FAD-bd_PCMH"/>
</dbReference>
<comment type="cofactor">
    <cofactor evidence="1">
        <name>FAD</name>
        <dbReference type="ChEBI" id="CHEBI:57692"/>
    </cofactor>
</comment>
<dbReference type="Gene3D" id="3.30.43.10">
    <property type="entry name" value="Uridine Diphospho-n-acetylenolpyruvylglucosamine Reductase, domain 2"/>
    <property type="match status" value="1"/>
</dbReference>
<dbReference type="PANTHER" id="PTHR42973:SF39">
    <property type="entry name" value="FAD-BINDING PCMH-TYPE DOMAIN-CONTAINING PROTEIN"/>
    <property type="match status" value="1"/>
</dbReference>
<dbReference type="GO" id="GO:0016491">
    <property type="term" value="F:oxidoreductase activity"/>
    <property type="evidence" value="ECO:0007669"/>
    <property type="project" value="UniProtKB-KW"/>
</dbReference>
<dbReference type="InterPro" id="IPR006094">
    <property type="entry name" value="Oxid_FAD_bind_N"/>
</dbReference>
<dbReference type="InterPro" id="IPR036318">
    <property type="entry name" value="FAD-bd_PCMH-like_sf"/>
</dbReference>
<proteinExistence type="inferred from homology"/>
<dbReference type="EMBL" id="KZ819637">
    <property type="protein sequence ID" value="PWN88834.1"/>
    <property type="molecule type" value="Genomic_DNA"/>
</dbReference>
<dbReference type="Gene3D" id="3.30.465.10">
    <property type="match status" value="1"/>
</dbReference>
<sequence>MIGTQYSRSHKGYEGARLDRIFNRRRPEKYPSDIIFAASPDDVVSAVLYAKGKGAQVTIRSGGHSWAAWSLRQDSILIDLSELKRLEIDAENMTATVSPSTTGKMLNEALGPLGLMFNGGHCPDVGVGGFLLQGGQGWCARTWGWSAEQIESMEVVTAAGELVTASRRENADLLWAARGSGPGFFGVVVSFTLKLKKVVGMYGSTYIYDTVAHYDEVAKWYLETCPGVPSDCELVMLGFRSERVMPHLNPPRPVLVVRALCFTEDEAEAKEALTIFAKGVPSLDKAHVAAFCQPSTFTEEYQRQADDNPIGRYFVQNAWLDGPLDKVAQSMKAAFVDLATPQSFALHFSMAPLRALPDDMCFSIQTPHTLSLYTIAPPDTDAFDAVCQAYQDKVWTHIDALRPEQGGSAGIYLGDSDLVKRPVRFMSEQNWARFCELRTQWDPKRTFAGYDGEALHGSRWNRNPWELVD</sequence>
<dbReference type="GeneID" id="37043842"/>
<evidence type="ECO:0000256" key="1">
    <source>
        <dbReference type="ARBA" id="ARBA00001974"/>
    </source>
</evidence>
<evidence type="ECO:0000313" key="8">
    <source>
        <dbReference type="Proteomes" id="UP000245768"/>
    </source>
</evidence>
<name>A0A316YJ39_9BASI</name>
<evidence type="ECO:0000259" key="6">
    <source>
        <dbReference type="PROSITE" id="PS51387"/>
    </source>
</evidence>
<dbReference type="AlphaFoldDB" id="A0A316YJ39"/>
<feature type="domain" description="FAD-binding PCMH-type" evidence="6">
    <location>
        <begin position="27"/>
        <end position="198"/>
    </location>
</feature>
<evidence type="ECO:0000313" key="7">
    <source>
        <dbReference type="EMBL" id="PWN88834.1"/>
    </source>
</evidence>
<dbReference type="InterPro" id="IPR006093">
    <property type="entry name" value="Oxy_OxRdtase_FAD_BS"/>
</dbReference>
<dbReference type="PROSITE" id="PS00862">
    <property type="entry name" value="OX2_COVAL_FAD"/>
    <property type="match status" value="1"/>
</dbReference>
<dbReference type="PANTHER" id="PTHR42973">
    <property type="entry name" value="BINDING OXIDOREDUCTASE, PUTATIVE (AFU_ORTHOLOGUE AFUA_1G17690)-RELATED"/>
    <property type="match status" value="1"/>
</dbReference>
<dbReference type="SUPFAM" id="SSF56176">
    <property type="entry name" value="FAD-binding/transporter-associated domain-like"/>
    <property type="match status" value="1"/>
</dbReference>
<protein>
    <submittedName>
        <fullName evidence="7">FAD-binding domain-containing protein</fullName>
    </submittedName>
</protein>
<comment type="similarity">
    <text evidence="2">Belongs to the oxygen-dependent FAD-linked oxidoreductase family.</text>
</comment>
<dbReference type="Proteomes" id="UP000245768">
    <property type="component" value="Unassembled WGS sequence"/>
</dbReference>
<organism evidence="7 8">
    <name type="scientific">Acaromyces ingoldii</name>
    <dbReference type="NCBI Taxonomy" id="215250"/>
    <lineage>
        <taxon>Eukaryota</taxon>
        <taxon>Fungi</taxon>
        <taxon>Dikarya</taxon>
        <taxon>Basidiomycota</taxon>
        <taxon>Ustilaginomycotina</taxon>
        <taxon>Exobasidiomycetes</taxon>
        <taxon>Exobasidiales</taxon>
        <taxon>Cryptobasidiaceae</taxon>
        <taxon>Acaromyces</taxon>
    </lineage>
</organism>
<reference evidence="7 8" key="1">
    <citation type="journal article" date="2018" name="Mol. Biol. Evol.">
        <title>Broad Genomic Sampling Reveals a Smut Pathogenic Ancestry of the Fungal Clade Ustilaginomycotina.</title>
        <authorList>
            <person name="Kijpornyongpan T."/>
            <person name="Mondo S.J."/>
            <person name="Barry K."/>
            <person name="Sandor L."/>
            <person name="Lee J."/>
            <person name="Lipzen A."/>
            <person name="Pangilinan J."/>
            <person name="LaButti K."/>
            <person name="Hainaut M."/>
            <person name="Henrissat B."/>
            <person name="Grigoriev I.V."/>
            <person name="Spatafora J.W."/>
            <person name="Aime M.C."/>
        </authorList>
    </citation>
    <scope>NUCLEOTIDE SEQUENCE [LARGE SCALE GENOMIC DNA]</scope>
    <source>
        <strain evidence="7 8">MCA 4198</strain>
    </source>
</reference>
<evidence type="ECO:0000256" key="3">
    <source>
        <dbReference type="ARBA" id="ARBA00022630"/>
    </source>
</evidence>
<dbReference type="PROSITE" id="PS51387">
    <property type="entry name" value="FAD_PCMH"/>
    <property type="match status" value="1"/>
</dbReference>
<dbReference type="OrthoDB" id="407275at2759"/>
<evidence type="ECO:0000256" key="4">
    <source>
        <dbReference type="ARBA" id="ARBA00022827"/>
    </source>
</evidence>
<dbReference type="Pfam" id="PF01565">
    <property type="entry name" value="FAD_binding_4"/>
    <property type="match status" value="1"/>
</dbReference>
<dbReference type="InterPro" id="IPR016169">
    <property type="entry name" value="FAD-bd_PCMH_sub2"/>
</dbReference>
<dbReference type="STRING" id="215250.A0A316YJ39"/>
<accession>A0A316YJ39</accession>
<dbReference type="RefSeq" id="XP_025376032.1">
    <property type="nucleotide sequence ID" value="XM_025521926.1"/>
</dbReference>
<keyword evidence="4" id="KW-0274">FAD</keyword>
<keyword evidence="3" id="KW-0285">Flavoprotein</keyword>
<keyword evidence="8" id="KW-1185">Reference proteome</keyword>
<dbReference type="Gene3D" id="3.40.462.20">
    <property type="match status" value="1"/>
</dbReference>
<dbReference type="GO" id="GO:0071949">
    <property type="term" value="F:FAD binding"/>
    <property type="evidence" value="ECO:0007669"/>
    <property type="project" value="InterPro"/>
</dbReference>